<dbReference type="PANTHER" id="PTHR30535">
    <property type="entry name" value="VITAMIN B12-BINDING PROTEIN"/>
    <property type="match status" value="1"/>
</dbReference>
<dbReference type="PROSITE" id="PS50983">
    <property type="entry name" value="FE_B12_PBP"/>
    <property type="match status" value="1"/>
</dbReference>
<dbReference type="InterPro" id="IPR002491">
    <property type="entry name" value="ABC_transptr_periplasmic_BD"/>
</dbReference>
<dbReference type="AlphaFoldDB" id="H1KWV4"/>
<protein>
    <submittedName>
        <fullName evidence="2">Periplasmic binding protein</fullName>
    </submittedName>
</protein>
<organism evidence="2 3">
    <name type="scientific">Methanotorris formicicus Mc-S-70</name>
    <dbReference type="NCBI Taxonomy" id="647171"/>
    <lineage>
        <taxon>Archaea</taxon>
        <taxon>Methanobacteriati</taxon>
        <taxon>Methanobacteriota</taxon>
        <taxon>Methanomada group</taxon>
        <taxon>Methanococci</taxon>
        <taxon>Methanococcales</taxon>
        <taxon>Methanocaldococcaceae</taxon>
        <taxon>Methanotorris</taxon>
    </lineage>
</organism>
<reference evidence="2 3" key="1">
    <citation type="submission" date="2011-09" db="EMBL/GenBank/DDBJ databases">
        <title>The draft genome of Methanotorris formicicus Mc-S-70.</title>
        <authorList>
            <consortium name="US DOE Joint Genome Institute (JGI-PGF)"/>
            <person name="Lucas S."/>
            <person name="Han J."/>
            <person name="Lapidus A."/>
            <person name="Cheng J.-F."/>
            <person name="Goodwin L."/>
            <person name="Pitluck S."/>
            <person name="Peters L."/>
            <person name="Land M.L."/>
            <person name="Hauser L."/>
            <person name="Sieprawska-Lupa M."/>
            <person name="Takai K."/>
            <person name="Miyazaki J."/>
            <person name="Whitman W."/>
            <person name="Woyke T.J."/>
        </authorList>
    </citation>
    <scope>NUCLEOTIDE SEQUENCE [LARGE SCALE GENOMIC DNA]</scope>
    <source>
        <strain evidence="2 3">Mc-S-70</strain>
    </source>
</reference>
<proteinExistence type="predicted"/>
<name>H1KWV4_9EURY</name>
<sequence length="382" mass="43325">MVKNRNKSYGIRKHNSVWVITMKNNLKRIITILPLIGILILGVIACGCMEQKTMNIQNDEKTTAEKTTQNFVTITDATGKEVKIKEPVEKVITVYGLSPSFIYLLGEGGKYYAGWMWGTKFYKLVDPKAEEKANNGRTLNVEEIKKEDPNFVIAAYWQANKKDVNQLESLGVPVVCIKVESIDDIYSTIKTLGKVFQKEDYANEIINYYKTNAEDIEKRISKTKEKPKVLIIYYSGKAKAYKTFGGDMFQSKLVEMAGGESVSKDLSGKKTINVEQVANWNPDVILIIQYGKSAGKVKENILNDPAWSKINAVKNKKVYVVPNDGENWIDPCPKWILGLYWTAKVLHPEEFKDLNIKTKADEFYKKFFGLSVDKVNITGKLD</sequence>
<dbReference type="Pfam" id="PF01497">
    <property type="entry name" value="Peripla_BP_2"/>
    <property type="match status" value="1"/>
</dbReference>
<accession>H1KWV4</accession>
<dbReference type="EMBL" id="AGJL01000004">
    <property type="protein sequence ID" value="EHP89087.1"/>
    <property type="molecule type" value="Genomic_DNA"/>
</dbReference>
<evidence type="ECO:0000313" key="2">
    <source>
        <dbReference type="EMBL" id="EHP89087.1"/>
    </source>
</evidence>
<dbReference type="InterPro" id="IPR050902">
    <property type="entry name" value="ABC_Transporter_SBP"/>
</dbReference>
<dbReference type="PANTHER" id="PTHR30535:SF34">
    <property type="entry name" value="MOLYBDATE-BINDING PROTEIN MOLA"/>
    <property type="match status" value="1"/>
</dbReference>
<comment type="caution">
    <text evidence="2">The sequence shown here is derived from an EMBL/GenBank/DDBJ whole genome shotgun (WGS) entry which is preliminary data.</text>
</comment>
<dbReference type="STRING" id="647171.MetfoDRAFT_0277"/>
<feature type="domain" description="Fe/B12 periplasmic-binding" evidence="1">
    <location>
        <begin position="90"/>
        <end position="350"/>
    </location>
</feature>
<dbReference type="Gene3D" id="3.40.50.1980">
    <property type="entry name" value="Nitrogenase molybdenum iron protein domain"/>
    <property type="match status" value="2"/>
</dbReference>
<dbReference type="PATRIC" id="fig|647171.4.peg.274"/>
<dbReference type="Proteomes" id="UP000003706">
    <property type="component" value="Unassembled WGS sequence"/>
</dbReference>
<keyword evidence="3" id="KW-1185">Reference proteome</keyword>
<dbReference type="SUPFAM" id="SSF53807">
    <property type="entry name" value="Helical backbone' metal receptor"/>
    <property type="match status" value="1"/>
</dbReference>
<evidence type="ECO:0000259" key="1">
    <source>
        <dbReference type="PROSITE" id="PS50983"/>
    </source>
</evidence>
<evidence type="ECO:0000313" key="3">
    <source>
        <dbReference type="Proteomes" id="UP000003706"/>
    </source>
</evidence>
<gene>
    <name evidence="2" type="ORF">MetfoDRAFT_0277</name>
</gene>